<gene>
    <name evidence="2" type="ORF">PC110_g22426</name>
</gene>
<dbReference type="PROSITE" id="PS51688">
    <property type="entry name" value="ICA"/>
    <property type="match status" value="1"/>
</dbReference>
<keyword evidence="3" id="KW-1185">Reference proteome</keyword>
<sequence length="234" mass="25389">MCRFVGSNITPCELQIEVSNGSAGTSRNASWIGYTSATDLRFGTGNTTQMILPAGGRVGIGTISPSCPVNVPGVVSFTFGTGGSTVYRLRTDSGVTESALGPIGYSVSAVFGGYIACTSMAMTSDRRLKKNIQIAPLDRIKRLNDSVDVCLYDWIESENRPGQEVGVLSQDLVSAHLTDLVSVFYRDDIEEGPDPSLEPAKQQLNVDYSRIAAYNMKMIQYLIEEIEDLRAIIR</sequence>
<dbReference type="Pfam" id="PF13884">
    <property type="entry name" value="Peptidase_S74"/>
    <property type="match status" value="1"/>
</dbReference>
<comment type="caution">
    <text evidence="2">The sequence shown here is derived from an EMBL/GenBank/DDBJ whole genome shotgun (WGS) entry which is preliminary data.</text>
</comment>
<name>A0A329R9I7_9STRA</name>
<evidence type="ECO:0000313" key="2">
    <source>
        <dbReference type="EMBL" id="RAW21131.1"/>
    </source>
</evidence>
<proteinExistence type="predicted"/>
<accession>A0A329R9I7</accession>
<reference evidence="2 3" key="1">
    <citation type="submission" date="2018-01" db="EMBL/GenBank/DDBJ databases">
        <title>Draft genome of the strawberry crown rot pathogen Phytophthora cactorum.</title>
        <authorList>
            <person name="Armitage A.D."/>
            <person name="Lysoe E."/>
            <person name="Nellist C.F."/>
            <person name="Harrison R.J."/>
            <person name="Brurberg M.B."/>
        </authorList>
    </citation>
    <scope>NUCLEOTIDE SEQUENCE [LARGE SCALE GENOMIC DNA]</scope>
    <source>
        <strain evidence="2 3">10300</strain>
    </source>
</reference>
<dbReference type="Proteomes" id="UP000251314">
    <property type="component" value="Unassembled WGS sequence"/>
</dbReference>
<protein>
    <recommendedName>
        <fullName evidence="1">Peptidase S74 domain-containing protein</fullName>
    </recommendedName>
</protein>
<organism evidence="2 3">
    <name type="scientific">Phytophthora cactorum</name>
    <dbReference type="NCBI Taxonomy" id="29920"/>
    <lineage>
        <taxon>Eukaryota</taxon>
        <taxon>Sar</taxon>
        <taxon>Stramenopiles</taxon>
        <taxon>Oomycota</taxon>
        <taxon>Peronosporomycetes</taxon>
        <taxon>Peronosporales</taxon>
        <taxon>Peronosporaceae</taxon>
        <taxon>Phytophthora</taxon>
    </lineage>
</organism>
<dbReference type="EMBL" id="MJFZ01002026">
    <property type="protein sequence ID" value="RAW21131.1"/>
    <property type="molecule type" value="Genomic_DNA"/>
</dbReference>
<feature type="domain" description="Peptidase S74" evidence="1">
    <location>
        <begin position="124"/>
        <end position="233"/>
    </location>
</feature>
<dbReference type="VEuPathDB" id="FungiDB:PC110_g22426"/>
<evidence type="ECO:0000313" key="3">
    <source>
        <dbReference type="Proteomes" id="UP000251314"/>
    </source>
</evidence>
<dbReference type="OrthoDB" id="106934at2759"/>
<evidence type="ECO:0000259" key="1">
    <source>
        <dbReference type="PROSITE" id="PS51688"/>
    </source>
</evidence>
<dbReference type="InterPro" id="IPR030392">
    <property type="entry name" value="S74_ICA"/>
</dbReference>
<dbReference type="AlphaFoldDB" id="A0A329R9I7"/>